<evidence type="ECO:0000313" key="1">
    <source>
        <dbReference type="EMBL" id="AFC23229.1"/>
    </source>
</evidence>
<proteinExistence type="predicted"/>
<organism evidence="1 2">
    <name type="scientific">Saprospira grandis (strain Lewin)</name>
    <dbReference type="NCBI Taxonomy" id="984262"/>
    <lineage>
        <taxon>Bacteria</taxon>
        <taxon>Pseudomonadati</taxon>
        <taxon>Bacteroidota</taxon>
        <taxon>Saprospiria</taxon>
        <taxon>Saprospirales</taxon>
        <taxon>Saprospiraceae</taxon>
        <taxon>Saprospira</taxon>
    </lineage>
</organism>
<dbReference type="EMBL" id="CP002831">
    <property type="protein sequence ID" value="AFC23229.1"/>
    <property type="molecule type" value="Genomic_DNA"/>
</dbReference>
<dbReference type="STRING" id="984262.SGRA_0490"/>
<evidence type="ECO:0000313" key="2">
    <source>
        <dbReference type="Proteomes" id="UP000007519"/>
    </source>
</evidence>
<dbReference type="OrthoDB" id="9821560at2"/>
<accession>H6L9Q1</accession>
<dbReference type="KEGG" id="sgn:SGRA_0490"/>
<dbReference type="RefSeq" id="WP_014373474.1">
    <property type="nucleotide sequence ID" value="NC_016940.1"/>
</dbReference>
<reference evidence="1 2" key="1">
    <citation type="journal article" date="2012" name="Stand. Genomic Sci.">
        <title>Complete genome sequencing and analysis of Saprospira grandis str. Lewin, a predatory marine bacterium.</title>
        <authorList>
            <person name="Saw J.H."/>
            <person name="Yuryev A."/>
            <person name="Kanbe M."/>
            <person name="Hou S."/>
            <person name="Young A.G."/>
            <person name="Aizawa S."/>
            <person name="Alam M."/>
        </authorList>
    </citation>
    <scope>NUCLEOTIDE SEQUENCE [LARGE SCALE GENOMIC DNA]</scope>
    <source>
        <strain evidence="1 2">Lewin</strain>
    </source>
</reference>
<dbReference type="Proteomes" id="UP000007519">
    <property type="component" value="Chromosome"/>
</dbReference>
<dbReference type="HOGENOM" id="CLU_1299022_0_0_10"/>
<gene>
    <name evidence="1" type="ordered locus">SGRA_0490</name>
</gene>
<sequence length="212" mass="24693">MPRYIYFLLFLPFFWACQSEQAPSSEAPTLAEPDSLPLPAAAATDSLPIDSLIKDWYKKELGQGYSIRFPKKPRRLRNRSRSKTRYRLEAKTYSLQLTVADLKEEQSYADYQKDKERFYDLVIQDLIMDLDANSREANSINLRAENSFLYLDIYPAHNFRLEGADFQLSGRLIVIGRHLYSLAVVSFNGWTPDVQEVERLFMASLQKELYIE</sequence>
<name>H6L9Q1_SAPGL</name>
<keyword evidence="2" id="KW-1185">Reference proteome</keyword>
<dbReference type="AlphaFoldDB" id="H6L9Q1"/>
<protein>
    <submittedName>
        <fullName evidence="1">Uncharacterized protein</fullName>
    </submittedName>
</protein>